<dbReference type="PROSITE" id="PS51217">
    <property type="entry name" value="UVRD_HELICASE_CTER"/>
    <property type="match status" value="1"/>
</dbReference>
<dbReference type="CDD" id="cd17932">
    <property type="entry name" value="DEXQc_UvrD"/>
    <property type="match status" value="1"/>
</dbReference>
<dbReference type="GO" id="GO:0016887">
    <property type="term" value="F:ATP hydrolysis activity"/>
    <property type="evidence" value="ECO:0007669"/>
    <property type="project" value="RHEA"/>
</dbReference>
<evidence type="ECO:0000256" key="10">
    <source>
        <dbReference type="ARBA" id="ARBA00048988"/>
    </source>
</evidence>
<accession>G9WSK9</accession>
<evidence type="ECO:0000256" key="6">
    <source>
        <dbReference type="ARBA" id="ARBA00023125"/>
    </source>
</evidence>
<evidence type="ECO:0000259" key="13">
    <source>
        <dbReference type="PROSITE" id="PS51217"/>
    </source>
</evidence>
<comment type="catalytic activity">
    <reaction evidence="8">
        <text>Couples ATP hydrolysis with the unwinding of duplex DNA by translocating in the 3'-5' direction.</text>
        <dbReference type="EC" id="5.6.2.4"/>
    </reaction>
</comment>
<dbReference type="Proteomes" id="UP000003527">
    <property type="component" value="Unassembled WGS sequence"/>
</dbReference>
<dbReference type="GO" id="GO:0000725">
    <property type="term" value="P:recombinational repair"/>
    <property type="evidence" value="ECO:0007669"/>
    <property type="project" value="TreeGrafter"/>
</dbReference>
<keyword evidence="7" id="KW-0413">Isomerase</keyword>
<evidence type="ECO:0000256" key="1">
    <source>
        <dbReference type="ARBA" id="ARBA00009922"/>
    </source>
</evidence>
<evidence type="ECO:0000313" key="14">
    <source>
        <dbReference type="EMBL" id="EHL13596.1"/>
    </source>
</evidence>
<dbReference type="InterPro" id="IPR027417">
    <property type="entry name" value="P-loop_NTPase"/>
</dbReference>
<gene>
    <name evidence="14" type="ORF">HMPREF9624_02075</name>
</gene>
<keyword evidence="4 11" id="KW-0347">Helicase</keyword>
<evidence type="ECO:0000256" key="9">
    <source>
        <dbReference type="ARBA" id="ARBA00034808"/>
    </source>
</evidence>
<dbReference type="InterPro" id="IPR014017">
    <property type="entry name" value="DNA_helicase_UvrD-like_C"/>
</dbReference>
<evidence type="ECO:0000256" key="11">
    <source>
        <dbReference type="PROSITE-ProRule" id="PRU00560"/>
    </source>
</evidence>
<dbReference type="Gene3D" id="1.10.10.160">
    <property type="match status" value="1"/>
</dbReference>
<evidence type="ECO:0000256" key="7">
    <source>
        <dbReference type="ARBA" id="ARBA00023235"/>
    </source>
</evidence>
<evidence type="ECO:0000256" key="8">
    <source>
        <dbReference type="ARBA" id="ARBA00034617"/>
    </source>
</evidence>
<keyword evidence="15" id="KW-1185">Reference proteome</keyword>
<keyword evidence="3 11" id="KW-0378">Hydrolase</keyword>
<dbReference type="GO" id="GO:0033202">
    <property type="term" value="C:DNA helicase complex"/>
    <property type="evidence" value="ECO:0007669"/>
    <property type="project" value="TreeGrafter"/>
</dbReference>
<dbReference type="InterPro" id="IPR013986">
    <property type="entry name" value="DExx_box_DNA_helicase_dom_sf"/>
</dbReference>
<sequence>MNGFAKELKMVQYRGSTIPNEISHATRAILVKNKCEAESWILDCVSARKGDFMDLEAILNKEQAEAVRHTEGPLLVLAGAGSGKTRVLTHRIAYLIEEKGVFPSHILAITFTNKAAKEMQERVAKLLPLESGGVWVSTFHSMCLRILRRDISLLGYGTDFSIYDTDDQRTLMRQILKERKIDSKTLRERAVLSQISQTKNRGGNAEDYRKASEGDYISKLIYDCFTLYEEKMKKNNALDFDDLLLKTLELFQDFPEVLSRYQERFRYILVDEYQDTNDVQFRLIYALAKKYQNICVVGDDDQSIYRFRGANLENILSFESQFPSCHTVKLEQNYRSTAPILDLANAVIAENPRRKEKKLWTEKKEGKKVVFREYESGEEEAREVVKTIRGKGLLYKNFAILYRTNAQSRLFEEQCINWNIPYQIVGGVNFYQRKEIKDILAFMKLMVNTKDDVAFRRVINVPKRGIGDASLAKLEDYGVNLGGFSLMESLPFAKAAGLSGKALSEIQKFEEMVEGWKEEALDTLIERILKDTAYEADLQSEGAIEAESRMENIHELEGKLFSYIRENGEEASLSAFLEEVSLLSDLDRSDLTEDKITMMTLHGAKGLEFPVVFLVGLSDGLFPSSMSFGNEEEMEEERRLCYVGITRAEEELYLSSARRRMVNGQSQYFKISRFFEELSDELMEKNLLFTPKRSEEELFMEESGRSYYNSYLNNARSSILTYQGRSGGGFSGGNSYGEKRAGEKKNVFGSLDSLKQSGLLQKGFASAGKEKPDYKEGDRVSHMKFGEGTVLSLEEDKKDYLVTVLFDKAGQKKMMAGFAKLQKL</sequence>
<comment type="catalytic activity">
    <reaction evidence="10">
        <text>ATP + H2O = ADP + phosphate + H(+)</text>
        <dbReference type="Rhea" id="RHEA:13065"/>
        <dbReference type="ChEBI" id="CHEBI:15377"/>
        <dbReference type="ChEBI" id="CHEBI:15378"/>
        <dbReference type="ChEBI" id="CHEBI:30616"/>
        <dbReference type="ChEBI" id="CHEBI:43474"/>
        <dbReference type="ChEBI" id="CHEBI:456216"/>
        <dbReference type="EC" id="5.6.2.4"/>
    </reaction>
</comment>
<keyword evidence="6" id="KW-0238">DNA-binding</keyword>
<dbReference type="GO" id="GO:0003677">
    <property type="term" value="F:DNA binding"/>
    <property type="evidence" value="ECO:0007669"/>
    <property type="project" value="UniProtKB-KW"/>
</dbReference>
<dbReference type="PANTHER" id="PTHR11070">
    <property type="entry name" value="UVRD / RECB / PCRA DNA HELICASE FAMILY MEMBER"/>
    <property type="match status" value="1"/>
</dbReference>
<keyword evidence="2 11" id="KW-0547">Nucleotide-binding</keyword>
<dbReference type="Gene3D" id="1.10.486.10">
    <property type="entry name" value="PCRA, domain 4"/>
    <property type="match status" value="1"/>
</dbReference>
<evidence type="ECO:0000256" key="4">
    <source>
        <dbReference type="ARBA" id="ARBA00022806"/>
    </source>
</evidence>
<dbReference type="Gene3D" id="3.40.50.300">
    <property type="entry name" value="P-loop containing nucleotide triphosphate hydrolases"/>
    <property type="match status" value="2"/>
</dbReference>
<evidence type="ECO:0000313" key="15">
    <source>
        <dbReference type="Proteomes" id="UP000003527"/>
    </source>
</evidence>
<keyword evidence="5 11" id="KW-0067">ATP-binding</keyword>
<dbReference type="AlphaFoldDB" id="G9WSK9"/>
<name>G9WSK9_9FIRM</name>
<reference evidence="14 15" key="1">
    <citation type="submission" date="2011-08" db="EMBL/GenBank/DDBJ databases">
        <title>The Genome Sequence of Oribacterium sp. ACB7.</title>
        <authorList>
            <consortium name="The Broad Institute Genome Sequencing Platform"/>
            <person name="Earl A."/>
            <person name="Ward D."/>
            <person name="Feldgarden M."/>
            <person name="Gevers D."/>
            <person name="Sizova M."/>
            <person name="Hazen A."/>
            <person name="Epstein S."/>
            <person name="Young S.K."/>
            <person name="Zeng Q."/>
            <person name="Gargeya S."/>
            <person name="Fitzgerald M."/>
            <person name="Haas B."/>
            <person name="Abouelleil A."/>
            <person name="Alvarado L."/>
            <person name="Arachchi H.M."/>
            <person name="Berlin A."/>
            <person name="Brown A."/>
            <person name="Chapman S.B."/>
            <person name="Chen Z."/>
            <person name="Dunbar C."/>
            <person name="Freedman E."/>
            <person name="Gearin G."/>
            <person name="Gellesch M."/>
            <person name="Goldberg J."/>
            <person name="Griggs A."/>
            <person name="Gujja S."/>
            <person name="Heiman D."/>
            <person name="Howarth C."/>
            <person name="Larson L."/>
            <person name="Lui A."/>
            <person name="MacDonald P.J.P."/>
            <person name="Montmayeur A."/>
            <person name="Murphy C."/>
            <person name="Neiman D."/>
            <person name="Pearson M."/>
            <person name="Priest M."/>
            <person name="Roberts A."/>
            <person name="Saif S."/>
            <person name="Shea T."/>
            <person name="Shenoy N."/>
            <person name="Sisk P."/>
            <person name="Stolte C."/>
            <person name="Sykes S."/>
            <person name="Wortman J."/>
            <person name="Nusbaum C."/>
            <person name="Birren B."/>
        </authorList>
    </citation>
    <scope>NUCLEOTIDE SEQUENCE [LARGE SCALE GENOMIC DNA]</scope>
    <source>
        <strain evidence="14 15">ACB7</strain>
    </source>
</reference>
<evidence type="ECO:0000256" key="3">
    <source>
        <dbReference type="ARBA" id="ARBA00022801"/>
    </source>
</evidence>
<dbReference type="Pfam" id="PF13361">
    <property type="entry name" value="UvrD_C"/>
    <property type="match status" value="1"/>
</dbReference>
<dbReference type="GO" id="GO:0005524">
    <property type="term" value="F:ATP binding"/>
    <property type="evidence" value="ECO:0007669"/>
    <property type="project" value="UniProtKB-UniRule"/>
</dbReference>
<organism evidence="14 15">
    <name type="scientific">Oribacterium asaccharolyticum ACB7</name>
    <dbReference type="NCBI Taxonomy" id="796944"/>
    <lineage>
        <taxon>Bacteria</taxon>
        <taxon>Bacillati</taxon>
        <taxon>Bacillota</taxon>
        <taxon>Clostridia</taxon>
        <taxon>Lachnospirales</taxon>
        <taxon>Lachnospiraceae</taxon>
        <taxon>Oribacterium</taxon>
    </lineage>
</organism>
<dbReference type="GO" id="GO:0005829">
    <property type="term" value="C:cytosol"/>
    <property type="evidence" value="ECO:0007669"/>
    <property type="project" value="TreeGrafter"/>
</dbReference>
<dbReference type="Pfam" id="PF21196">
    <property type="entry name" value="PcrA_UvrD_tudor"/>
    <property type="match status" value="1"/>
</dbReference>
<comment type="similarity">
    <text evidence="1">Belongs to the helicase family. UvrD subfamily.</text>
</comment>
<evidence type="ECO:0000259" key="12">
    <source>
        <dbReference type="PROSITE" id="PS51198"/>
    </source>
</evidence>
<protein>
    <recommendedName>
        <fullName evidence="9">DNA 3'-5' helicase</fullName>
        <ecNumber evidence="9">5.6.2.4</ecNumber>
    </recommendedName>
</protein>
<dbReference type="PANTHER" id="PTHR11070:SF2">
    <property type="entry name" value="ATP-DEPENDENT DNA HELICASE SRS2"/>
    <property type="match status" value="1"/>
</dbReference>
<dbReference type="EC" id="5.6.2.4" evidence="9"/>
<feature type="domain" description="UvrD-like helicase C-terminal" evidence="13">
    <location>
        <begin position="338"/>
        <end position="606"/>
    </location>
</feature>
<proteinExistence type="inferred from homology"/>
<dbReference type="GO" id="GO:0043138">
    <property type="term" value="F:3'-5' DNA helicase activity"/>
    <property type="evidence" value="ECO:0007669"/>
    <property type="project" value="UniProtKB-EC"/>
</dbReference>
<dbReference type="PROSITE" id="PS51198">
    <property type="entry name" value="UVRD_HELICASE_ATP_BIND"/>
    <property type="match status" value="1"/>
</dbReference>
<dbReference type="InterPro" id="IPR014016">
    <property type="entry name" value="UvrD-like_ATP-bd"/>
</dbReference>
<dbReference type="InterPro" id="IPR000212">
    <property type="entry name" value="DNA_helicase_UvrD/REP"/>
</dbReference>
<feature type="domain" description="UvrD-like helicase ATP-binding" evidence="12">
    <location>
        <begin position="57"/>
        <end position="337"/>
    </location>
</feature>
<feature type="binding site" evidence="11">
    <location>
        <begin position="78"/>
        <end position="85"/>
    </location>
    <ligand>
        <name>ATP</name>
        <dbReference type="ChEBI" id="CHEBI:30616"/>
    </ligand>
</feature>
<evidence type="ECO:0000256" key="5">
    <source>
        <dbReference type="ARBA" id="ARBA00022840"/>
    </source>
</evidence>
<dbReference type="PATRIC" id="fig|796944.3.peg.594"/>
<evidence type="ECO:0000256" key="2">
    <source>
        <dbReference type="ARBA" id="ARBA00022741"/>
    </source>
</evidence>
<dbReference type="HOGENOM" id="CLU_004585_5_2_9"/>
<dbReference type="EMBL" id="AFZD01000006">
    <property type="protein sequence ID" value="EHL13596.1"/>
    <property type="molecule type" value="Genomic_DNA"/>
</dbReference>
<dbReference type="Pfam" id="PF00580">
    <property type="entry name" value="UvrD-helicase"/>
    <property type="match status" value="1"/>
</dbReference>
<dbReference type="SUPFAM" id="SSF52540">
    <property type="entry name" value="P-loop containing nucleoside triphosphate hydrolases"/>
    <property type="match status" value="1"/>
</dbReference>
<comment type="caution">
    <text evidence="14">The sequence shown here is derived from an EMBL/GenBank/DDBJ whole genome shotgun (WGS) entry which is preliminary data.</text>
</comment>